<dbReference type="SUPFAM" id="SSF52833">
    <property type="entry name" value="Thioredoxin-like"/>
    <property type="match status" value="1"/>
</dbReference>
<dbReference type="Proteomes" id="UP000532440">
    <property type="component" value="Unassembled WGS sequence"/>
</dbReference>
<comment type="caution">
    <text evidence="7">The sequence shown here is derived from an EMBL/GenBank/DDBJ whole genome shotgun (WGS) entry which is preliminary data.</text>
</comment>
<comment type="subcellular location">
    <subcellularLocation>
        <location evidence="1">Cell envelope</location>
    </subcellularLocation>
</comment>
<evidence type="ECO:0000256" key="5">
    <source>
        <dbReference type="SAM" id="Phobius"/>
    </source>
</evidence>
<keyword evidence="4" id="KW-0676">Redox-active center</keyword>
<dbReference type="Gene3D" id="3.40.30.10">
    <property type="entry name" value="Glutaredoxin"/>
    <property type="match status" value="1"/>
</dbReference>
<sequence length="181" mass="19208">MTPARRALLYGGVAAGFASLGGWFAWRRYAPQPASEAATRLLYGQTLPDSAGGSLDLASLRGKTVVLNFWATWCPPCVEEMPELAGLHREISGRNALVVGIGIDSASNIKAFAEKDHYPYPLVVAGMGGTELARQLGNVSGALPYTVVIDADGRVIDRKLGRIKLEQLRATVLATIARAGS</sequence>
<dbReference type="GO" id="GO:0030313">
    <property type="term" value="C:cell envelope"/>
    <property type="evidence" value="ECO:0007669"/>
    <property type="project" value="UniProtKB-SubCell"/>
</dbReference>
<name>A0A7W8HGV9_9BURK</name>
<dbReference type="PANTHER" id="PTHR42852:SF6">
    <property type="entry name" value="THIOL:DISULFIDE INTERCHANGE PROTEIN DSBE"/>
    <property type="match status" value="1"/>
</dbReference>
<dbReference type="InterPro" id="IPR050553">
    <property type="entry name" value="Thioredoxin_ResA/DsbE_sf"/>
</dbReference>
<dbReference type="EMBL" id="JACHGB010000003">
    <property type="protein sequence ID" value="MBB5271627.1"/>
    <property type="molecule type" value="Genomic_DNA"/>
</dbReference>
<dbReference type="GO" id="GO:0015036">
    <property type="term" value="F:disulfide oxidoreductase activity"/>
    <property type="evidence" value="ECO:0007669"/>
    <property type="project" value="UniProtKB-ARBA"/>
</dbReference>
<reference evidence="7 8" key="1">
    <citation type="submission" date="2020-08" db="EMBL/GenBank/DDBJ databases">
        <title>Genomic Encyclopedia of Type Strains, Phase IV (KMG-IV): sequencing the most valuable type-strain genomes for metagenomic binning, comparative biology and taxonomic classification.</title>
        <authorList>
            <person name="Goeker M."/>
        </authorList>
    </citation>
    <scope>NUCLEOTIDE SEQUENCE [LARGE SCALE GENOMIC DNA]</scope>
    <source>
        <strain evidence="7 8">DSM 29781</strain>
    </source>
</reference>
<dbReference type="InterPro" id="IPR017937">
    <property type="entry name" value="Thioredoxin_CS"/>
</dbReference>
<protein>
    <submittedName>
        <fullName evidence="7">Peroxiredoxin</fullName>
    </submittedName>
</protein>
<gene>
    <name evidence="7" type="ORF">HNQ70_001637</name>
</gene>
<keyword evidence="5" id="KW-0812">Transmembrane</keyword>
<evidence type="ECO:0000256" key="2">
    <source>
        <dbReference type="ARBA" id="ARBA00022748"/>
    </source>
</evidence>
<feature type="domain" description="Thioredoxin" evidence="6">
    <location>
        <begin position="26"/>
        <end position="177"/>
    </location>
</feature>
<evidence type="ECO:0000256" key="1">
    <source>
        <dbReference type="ARBA" id="ARBA00004196"/>
    </source>
</evidence>
<organism evidence="7 8">
    <name type="scientific">Quisquiliibacterium transsilvanicum</name>
    <dbReference type="NCBI Taxonomy" id="1549638"/>
    <lineage>
        <taxon>Bacteria</taxon>
        <taxon>Pseudomonadati</taxon>
        <taxon>Pseudomonadota</taxon>
        <taxon>Betaproteobacteria</taxon>
        <taxon>Burkholderiales</taxon>
        <taxon>Burkholderiaceae</taxon>
        <taxon>Quisquiliibacterium</taxon>
    </lineage>
</organism>
<dbReference type="PROSITE" id="PS51352">
    <property type="entry name" value="THIOREDOXIN_2"/>
    <property type="match status" value="1"/>
</dbReference>
<dbReference type="RefSeq" id="WP_183966163.1">
    <property type="nucleotide sequence ID" value="NZ_BAABEW010000001.1"/>
</dbReference>
<dbReference type="GO" id="GO:0017004">
    <property type="term" value="P:cytochrome complex assembly"/>
    <property type="evidence" value="ECO:0007669"/>
    <property type="project" value="UniProtKB-KW"/>
</dbReference>
<keyword evidence="8" id="KW-1185">Reference proteome</keyword>
<evidence type="ECO:0000313" key="8">
    <source>
        <dbReference type="Proteomes" id="UP000532440"/>
    </source>
</evidence>
<dbReference type="Pfam" id="PF00578">
    <property type="entry name" value="AhpC-TSA"/>
    <property type="match status" value="1"/>
</dbReference>
<dbReference type="InterPro" id="IPR000866">
    <property type="entry name" value="AhpC/TSA"/>
</dbReference>
<dbReference type="InterPro" id="IPR036249">
    <property type="entry name" value="Thioredoxin-like_sf"/>
</dbReference>
<dbReference type="CDD" id="cd02966">
    <property type="entry name" value="TlpA_like_family"/>
    <property type="match status" value="1"/>
</dbReference>
<dbReference type="PANTHER" id="PTHR42852">
    <property type="entry name" value="THIOL:DISULFIDE INTERCHANGE PROTEIN DSBE"/>
    <property type="match status" value="1"/>
</dbReference>
<proteinExistence type="predicted"/>
<accession>A0A7W8HGV9</accession>
<evidence type="ECO:0000256" key="4">
    <source>
        <dbReference type="ARBA" id="ARBA00023284"/>
    </source>
</evidence>
<dbReference type="InterPro" id="IPR013766">
    <property type="entry name" value="Thioredoxin_domain"/>
</dbReference>
<evidence type="ECO:0000313" key="7">
    <source>
        <dbReference type="EMBL" id="MBB5271627.1"/>
    </source>
</evidence>
<keyword evidence="5" id="KW-1133">Transmembrane helix</keyword>
<feature type="transmembrane region" description="Helical" evidence="5">
    <location>
        <begin position="7"/>
        <end position="26"/>
    </location>
</feature>
<keyword evidence="2" id="KW-0201">Cytochrome c-type biogenesis</keyword>
<evidence type="ECO:0000256" key="3">
    <source>
        <dbReference type="ARBA" id="ARBA00023157"/>
    </source>
</evidence>
<dbReference type="AlphaFoldDB" id="A0A7W8HGV9"/>
<dbReference type="PROSITE" id="PS00194">
    <property type="entry name" value="THIOREDOXIN_1"/>
    <property type="match status" value="1"/>
</dbReference>
<keyword evidence="3" id="KW-1015">Disulfide bond</keyword>
<keyword evidence="5" id="KW-0472">Membrane</keyword>
<evidence type="ECO:0000259" key="6">
    <source>
        <dbReference type="PROSITE" id="PS51352"/>
    </source>
</evidence>
<dbReference type="GO" id="GO:0016209">
    <property type="term" value="F:antioxidant activity"/>
    <property type="evidence" value="ECO:0007669"/>
    <property type="project" value="InterPro"/>
</dbReference>